<sequence length="186" mass="20951">MASRVDRSGFQISLTPLVSHEGNDGNDDIGLNQTISIAYEMLEGSDIHQIIGVACISSNNIVQIKVNKLSTDVTHLPADPMPQNERHKRKAMEPKRYTPGSEAIKKAKKSDVHAATTNPLTDTPFLLINNPSKRQQFHNFVMKRLLRANHQVNVQIAYTPDIDKDFLIELDPGLCIESKTWLYKLY</sequence>
<comment type="caution">
    <text evidence="2">The sequence shown here is derived from an EMBL/GenBank/DDBJ whole genome shotgun (WGS) entry which is preliminary data.</text>
</comment>
<gene>
    <name evidence="2" type="ORF">CEURO_LOCUS12567</name>
</gene>
<name>A0A9P1ECC5_CUSEU</name>
<accession>A0A9P1ECC5</accession>
<evidence type="ECO:0000256" key="1">
    <source>
        <dbReference type="SAM" id="MobiDB-lite"/>
    </source>
</evidence>
<evidence type="ECO:0000313" key="2">
    <source>
        <dbReference type="EMBL" id="CAH9094049.1"/>
    </source>
</evidence>
<organism evidence="2 3">
    <name type="scientific">Cuscuta europaea</name>
    <name type="common">European dodder</name>
    <dbReference type="NCBI Taxonomy" id="41803"/>
    <lineage>
        <taxon>Eukaryota</taxon>
        <taxon>Viridiplantae</taxon>
        <taxon>Streptophyta</taxon>
        <taxon>Embryophyta</taxon>
        <taxon>Tracheophyta</taxon>
        <taxon>Spermatophyta</taxon>
        <taxon>Magnoliopsida</taxon>
        <taxon>eudicotyledons</taxon>
        <taxon>Gunneridae</taxon>
        <taxon>Pentapetalae</taxon>
        <taxon>asterids</taxon>
        <taxon>lamiids</taxon>
        <taxon>Solanales</taxon>
        <taxon>Convolvulaceae</taxon>
        <taxon>Cuscuteae</taxon>
        <taxon>Cuscuta</taxon>
        <taxon>Cuscuta subgen. Cuscuta</taxon>
    </lineage>
</organism>
<dbReference type="EMBL" id="CAMAPE010000031">
    <property type="protein sequence ID" value="CAH9094049.1"/>
    <property type="molecule type" value="Genomic_DNA"/>
</dbReference>
<protein>
    <submittedName>
        <fullName evidence="2">Uncharacterized protein</fullName>
    </submittedName>
</protein>
<dbReference type="Proteomes" id="UP001152484">
    <property type="component" value="Unassembled WGS sequence"/>
</dbReference>
<dbReference type="AlphaFoldDB" id="A0A9P1ECC5"/>
<evidence type="ECO:0000313" key="3">
    <source>
        <dbReference type="Proteomes" id="UP001152484"/>
    </source>
</evidence>
<reference evidence="2" key="1">
    <citation type="submission" date="2022-07" db="EMBL/GenBank/DDBJ databases">
        <authorList>
            <person name="Macas J."/>
            <person name="Novak P."/>
            <person name="Neumann P."/>
        </authorList>
    </citation>
    <scope>NUCLEOTIDE SEQUENCE</scope>
</reference>
<feature type="compositionally biased region" description="Basic and acidic residues" evidence="1">
    <location>
        <begin position="103"/>
        <end position="112"/>
    </location>
</feature>
<feature type="region of interest" description="Disordered" evidence="1">
    <location>
        <begin position="75"/>
        <end position="113"/>
    </location>
</feature>
<keyword evidence="3" id="KW-1185">Reference proteome</keyword>
<proteinExistence type="predicted"/>